<reference evidence="1" key="1">
    <citation type="journal article" date="2022" name="Int. J. Mol. Sci.">
        <title>Draft Genome of Tanacetum Coccineum: Genomic Comparison of Closely Related Tanacetum-Family Plants.</title>
        <authorList>
            <person name="Yamashiro T."/>
            <person name="Shiraishi A."/>
            <person name="Nakayama K."/>
            <person name="Satake H."/>
        </authorList>
    </citation>
    <scope>NUCLEOTIDE SEQUENCE</scope>
</reference>
<comment type="caution">
    <text evidence="1">The sequence shown here is derived from an EMBL/GenBank/DDBJ whole genome shotgun (WGS) entry which is preliminary data.</text>
</comment>
<sequence length="164" mass="19234">MKELTLGETIEIVPVTSDKELWVQVRYEYWHIITQTDGQSESEPSNLSKILLRARVISLAPEVEKLQTHPGQNRSKRHSQRRFIQLRQGNANTAISHRQKIYADLKRKSEELSWRYSELKISPWKGLYTFLGNEESKPMFCLDETLQSIKKGWIRLHTSRAPED</sequence>
<evidence type="ECO:0000313" key="2">
    <source>
        <dbReference type="Proteomes" id="UP001151760"/>
    </source>
</evidence>
<dbReference type="Proteomes" id="UP001151760">
    <property type="component" value="Unassembled WGS sequence"/>
</dbReference>
<evidence type="ECO:0000313" key="1">
    <source>
        <dbReference type="EMBL" id="GJT11375.1"/>
    </source>
</evidence>
<name>A0ABQ5B973_9ASTR</name>
<organism evidence="1 2">
    <name type="scientific">Tanacetum coccineum</name>
    <dbReference type="NCBI Taxonomy" id="301880"/>
    <lineage>
        <taxon>Eukaryota</taxon>
        <taxon>Viridiplantae</taxon>
        <taxon>Streptophyta</taxon>
        <taxon>Embryophyta</taxon>
        <taxon>Tracheophyta</taxon>
        <taxon>Spermatophyta</taxon>
        <taxon>Magnoliopsida</taxon>
        <taxon>eudicotyledons</taxon>
        <taxon>Gunneridae</taxon>
        <taxon>Pentapetalae</taxon>
        <taxon>asterids</taxon>
        <taxon>campanulids</taxon>
        <taxon>Asterales</taxon>
        <taxon>Asteraceae</taxon>
        <taxon>Asteroideae</taxon>
        <taxon>Anthemideae</taxon>
        <taxon>Anthemidinae</taxon>
        <taxon>Tanacetum</taxon>
    </lineage>
</organism>
<accession>A0ABQ5B973</accession>
<proteinExistence type="predicted"/>
<reference evidence="1" key="2">
    <citation type="submission" date="2022-01" db="EMBL/GenBank/DDBJ databases">
        <authorList>
            <person name="Yamashiro T."/>
            <person name="Shiraishi A."/>
            <person name="Satake H."/>
            <person name="Nakayama K."/>
        </authorList>
    </citation>
    <scope>NUCLEOTIDE SEQUENCE</scope>
</reference>
<protein>
    <submittedName>
        <fullName evidence="1">Uncharacterized protein</fullName>
    </submittedName>
</protein>
<keyword evidence="2" id="KW-1185">Reference proteome</keyword>
<dbReference type="EMBL" id="BQNB010013063">
    <property type="protein sequence ID" value="GJT11375.1"/>
    <property type="molecule type" value="Genomic_DNA"/>
</dbReference>
<gene>
    <name evidence="1" type="ORF">Tco_0858417</name>
</gene>